<feature type="region of interest" description="Disordered" evidence="2">
    <location>
        <begin position="314"/>
        <end position="337"/>
    </location>
</feature>
<dbReference type="RefSeq" id="XP_068354872.1">
    <property type="nucleotide sequence ID" value="XM_068507890.1"/>
</dbReference>
<feature type="coiled-coil region" evidence="1">
    <location>
        <begin position="29"/>
        <end position="63"/>
    </location>
</feature>
<feature type="coiled-coil region" evidence="1">
    <location>
        <begin position="257"/>
        <end position="284"/>
    </location>
</feature>
<feature type="coiled-coil region" evidence="1">
    <location>
        <begin position="103"/>
        <end position="159"/>
    </location>
</feature>
<evidence type="ECO:0000256" key="2">
    <source>
        <dbReference type="SAM" id="MobiDB-lite"/>
    </source>
</evidence>
<evidence type="ECO:0000256" key="1">
    <source>
        <dbReference type="SAM" id="Coils"/>
    </source>
</evidence>
<reference evidence="3" key="1">
    <citation type="submission" date="2016-10" db="EMBL/GenBank/DDBJ databases">
        <authorList>
            <person name="Benchimol M."/>
            <person name="Almeida L.G."/>
            <person name="Vasconcelos A.T."/>
            <person name="Perreira-Neves A."/>
            <person name="Rosa I.A."/>
            <person name="Tasca T."/>
            <person name="Bogo M.R."/>
            <person name="de Souza W."/>
        </authorList>
    </citation>
    <scope>NUCLEOTIDE SEQUENCE [LARGE SCALE GENOMIC DNA]</scope>
    <source>
        <strain evidence="3">K</strain>
    </source>
</reference>
<sequence length="408" mass="47866">MKGLTEESIAQIDDPEKLRYLLSGVVQKNTKQLKRIRVLQRQLKNSKNEISELNSALIESKNKCEKNSFYKFEYDFEKIRADYNEFAFTSLFEIIQNLEIEQLDKFLHEAKQYENLIKSKQKDQIDEMKQIINERDKKIHEKEQKILELQEKIEKIESSPISKDVEDLLSEKDQSIVKLRALIQRYAKSDQIKQQQIDEQQRQIQQMMDKYSNYSNNYSSNLSSHNSSSKSSNVKEILVLERKVADLELQLKQCGNVHEIESKNEKLNAMLDKSNKLYTQLSEKYQILLDSIKKDKKLTINQNLLFEIHSIKNSSNSCSNSKSRDQNHKKSKHEKNHSLYNETETTIMSLRKTLLQFFLTEEENQENLIPVILEIVGCNQDQIRGAIRNHQSHKTLINRAGSLFGLFS</sequence>
<protein>
    <recommendedName>
        <fullName evidence="5">GRIP domain-containing protein</fullName>
    </recommendedName>
</protein>
<comment type="caution">
    <text evidence="3">The sequence shown here is derived from an EMBL/GenBank/DDBJ whole genome shotgun (WGS) entry which is preliminary data.</text>
</comment>
<keyword evidence="1" id="KW-0175">Coiled coil</keyword>
<name>A0A1J4JTI5_9EUKA</name>
<keyword evidence="4" id="KW-1185">Reference proteome</keyword>
<dbReference type="VEuPathDB" id="TrichDB:TRFO_31349"/>
<organism evidence="3 4">
    <name type="scientific">Tritrichomonas foetus</name>
    <dbReference type="NCBI Taxonomy" id="1144522"/>
    <lineage>
        <taxon>Eukaryota</taxon>
        <taxon>Metamonada</taxon>
        <taxon>Parabasalia</taxon>
        <taxon>Tritrichomonadida</taxon>
        <taxon>Tritrichomonadidae</taxon>
        <taxon>Tritrichomonas</taxon>
    </lineage>
</organism>
<evidence type="ECO:0000313" key="3">
    <source>
        <dbReference type="EMBL" id="OHT01736.1"/>
    </source>
</evidence>
<proteinExistence type="predicted"/>
<dbReference type="Proteomes" id="UP000179807">
    <property type="component" value="Unassembled WGS sequence"/>
</dbReference>
<dbReference type="GeneID" id="94842594"/>
<gene>
    <name evidence="3" type="ORF">TRFO_31349</name>
</gene>
<evidence type="ECO:0000313" key="4">
    <source>
        <dbReference type="Proteomes" id="UP000179807"/>
    </source>
</evidence>
<dbReference type="AlphaFoldDB" id="A0A1J4JTI5"/>
<dbReference type="EMBL" id="MLAK01000897">
    <property type="protein sequence ID" value="OHT01736.1"/>
    <property type="molecule type" value="Genomic_DNA"/>
</dbReference>
<accession>A0A1J4JTI5</accession>
<evidence type="ECO:0008006" key="5">
    <source>
        <dbReference type="Google" id="ProtNLM"/>
    </source>
</evidence>
<feature type="coiled-coil region" evidence="1">
    <location>
        <begin position="190"/>
        <end position="217"/>
    </location>
</feature>